<proteinExistence type="predicted"/>
<feature type="compositionally biased region" description="Basic and acidic residues" evidence="1">
    <location>
        <begin position="84"/>
        <end position="94"/>
    </location>
</feature>
<evidence type="ECO:0000313" key="4">
    <source>
        <dbReference type="Proteomes" id="UP000093412"/>
    </source>
</evidence>
<evidence type="ECO:0000256" key="1">
    <source>
        <dbReference type="SAM" id="MobiDB-lite"/>
    </source>
</evidence>
<keyword evidence="2" id="KW-1133">Transmembrane helix</keyword>
<keyword evidence="4" id="KW-1185">Reference proteome</keyword>
<sequence length="247" mass="27068">MFELVTSMWTSRACAQRRVLTSREYATAATPNASVVPIAASQSGHEPGWTRPTKSLMEASTATTYRPPTTRAPRQAQTGPPDPRALRPVRDSAERPIGQGQVEAGWQTGRRQEARRLRSLALPSPPRAGVRFVVRVVGSLFVVLFVSLSGGSLGLFVLAVTLRVTRRRLLSWSACGAARHHHPIRVVVCVGLAVFVWCGSLALRGRHPTLVVPALLLRWPEVPARCGTRSVRRCVTRHDKPPPHHLA</sequence>
<protein>
    <submittedName>
        <fullName evidence="3">Uncharacterized protein</fullName>
    </submittedName>
</protein>
<dbReference type="EMBL" id="MAQA01000003">
    <property type="protein sequence ID" value="OCI32914.1"/>
    <property type="molecule type" value="Genomic_DNA"/>
</dbReference>
<feature type="region of interest" description="Disordered" evidence="1">
    <location>
        <begin position="60"/>
        <end position="110"/>
    </location>
</feature>
<accession>A0ABX2Y8R3</accession>
<keyword evidence="2" id="KW-0472">Membrane</keyword>
<comment type="caution">
    <text evidence="3">The sequence shown here is derived from an EMBL/GenBank/DDBJ whole genome shotgun (WGS) entry which is preliminary data.</text>
</comment>
<feature type="transmembrane region" description="Helical" evidence="2">
    <location>
        <begin position="132"/>
        <end position="162"/>
    </location>
</feature>
<keyword evidence="2" id="KW-0812">Transmembrane</keyword>
<feature type="compositionally biased region" description="Low complexity" evidence="1">
    <location>
        <begin position="61"/>
        <end position="78"/>
    </location>
</feature>
<name>A0ABX2Y8R3_9CELL</name>
<organism evidence="3 4">
    <name type="scientific">Oerskovia enterophila</name>
    <dbReference type="NCBI Taxonomy" id="43678"/>
    <lineage>
        <taxon>Bacteria</taxon>
        <taxon>Bacillati</taxon>
        <taxon>Actinomycetota</taxon>
        <taxon>Actinomycetes</taxon>
        <taxon>Micrococcales</taxon>
        <taxon>Cellulomonadaceae</taxon>
        <taxon>Oerskovia</taxon>
    </lineage>
</organism>
<evidence type="ECO:0000313" key="3">
    <source>
        <dbReference type="EMBL" id="OCI32914.1"/>
    </source>
</evidence>
<dbReference type="Proteomes" id="UP000093412">
    <property type="component" value="Unassembled WGS sequence"/>
</dbReference>
<gene>
    <name evidence="3" type="ORF">OERS_05060</name>
</gene>
<evidence type="ECO:0000256" key="2">
    <source>
        <dbReference type="SAM" id="Phobius"/>
    </source>
</evidence>
<reference evidence="3 4" key="1">
    <citation type="submission" date="2016-06" db="EMBL/GenBank/DDBJ databases">
        <title>Genome sequence of Oerskovia enterophila DSM 43852.</title>
        <authorList>
            <person name="Poehlein A."/>
            <person name="Jag V."/>
            <person name="Bengelsdorf F.R."/>
            <person name="Daniel R."/>
            <person name="Duerre P."/>
        </authorList>
    </citation>
    <scope>NUCLEOTIDE SEQUENCE [LARGE SCALE GENOMIC DNA]</scope>
    <source>
        <strain evidence="3 4">DSM 43852</strain>
    </source>
</reference>
<feature type="transmembrane region" description="Helical" evidence="2">
    <location>
        <begin position="183"/>
        <end position="203"/>
    </location>
</feature>